<evidence type="ECO:0000259" key="4">
    <source>
        <dbReference type="Pfam" id="PF16113"/>
    </source>
</evidence>
<dbReference type="InterPro" id="IPR029045">
    <property type="entry name" value="ClpP/crotonase-like_dom_sf"/>
</dbReference>
<comment type="catalytic activity">
    <reaction evidence="1">
        <text>3-hydroxy-2-methylpropanoyl-CoA + H2O = 3-hydroxy-2-methylpropanoate + CoA + H(+)</text>
        <dbReference type="Rhea" id="RHEA:20888"/>
        <dbReference type="ChEBI" id="CHEBI:11805"/>
        <dbReference type="ChEBI" id="CHEBI:15377"/>
        <dbReference type="ChEBI" id="CHEBI:15378"/>
        <dbReference type="ChEBI" id="CHEBI:57287"/>
        <dbReference type="ChEBI" id="CHEBI:57340"/>
        <dbReference type="EC" id="3.1.2.4"/>
    </reaction>
</comment>
<dbReference type="Pfam" id="PF16113">
    <property type="entry name" value="ECH_2"/>
    <property type="match status" value="1"/>
</dbReference>
<dbReference type="RefSeq" id="WP_311367908.1">
    <property type="nucleotide sequence ID" value="NZ_JAVRHX010000001.1"/>
</dbReference>
<dbReference type="PANTHER" id="PTHR43176">
    <property type="entry name" value="3-HYDROXYISOBUTYRYL-COA HYDROLASE-RELATED"/>
    <property type="match status" value="1"/>
</dbReference>
<name>A0ABU2ZP87_9ALTE</name>
<evidence type="ECO:0000256" key="3">
    <source>
        <dbReference type="ARBA" id="ARBA00022801"/>
    </source>
</evidence>
<sequence>MNHIETVVISKLETRANANIGRIQLNKPSSLNALDLKMVKAILEQLQAWQHDNSIAAVFIDSCLEKAFCAGGDIVSMYTAMSKEAKNNPEDLPDFMAEFFATEYRLDYCIHAYPKPIIAWGSGIIMGGGLGVFAGSHLKIVSETARVAMPEISIGLFPDVGASYFLNKMPKGVGKFLGLTASSVNAKDCIDIGIANHLILNQEKLNFITQLQALEQIDMQSIRKTCEALQSNDSSNIPVPTIAPLFDTLAVLEEMQSLADIENYLRTLIQGKELQLNQITYLQKALDNYCYGSPITAKLVVEQLKRGNKLKLADCFRMELNMAYRCSINGEFQEGVRALLIDKDKSPKWHYKSHTDVPDSVIEKHFTFLCESEKQGLGNLEQQFGVHNDSRE</sequence>
<dbReference type="CDD" id="cd06558">
    <property type="entry name" value="crotonase-like"/>
    <property type="match status" value="1"/>
</dbReference>
<evidence type="ECO:0000313" key="6">
    <source>
        <dbReference type="Proteomes" id="UP001253545"/>
    </source>
</evidence>
<dbReference type="Proteomes" id="UP001253545">
    <property type="component" value="Unassembled WGS sequence"/>
</dbReference>
<comment type="caution">
    <text evidence="5">The sequence shown here is derived from an EMBL/GenBank/DDBJ whole genome shotgun (WGS) entry which is preliminary data.</text>
</comment>
<reference evidence="5 6" key="1">
    <citation type="submission" date="2023-09" db="EMBL/GenBank/DDBJ databases">
        <authorList>
            <person name="Rey-Velasco X."/>
        </authorList>
    </citation>
    <scope>NUCLEOTIDE SEQUENCE [LARGE SCALE GENOMIC DNA]</scope>
    <source>
        <strain evidence="5 6">P117</strain>
    </source>
</reference>
<dbReference type="InterPro" id="IPR032259">
    <property type="entry name" value="HIBYL-CoA-H"/>
</dbReference>
<dbReference type="Gene3D" id="3.90.226.10">
    <property type="entry name" value="2-enoyl-CoA Hydratase, Chain A, domain 1"/>
    <property type="match status" value="1"/>
</dbReference>
<evidence type="ECO:0000256" key="1">
    <source>
        <dbReference type="ARBA" id="ARBA00001709"/>
    </source>
</evidence>
<organism evidence="5 6">
    <name type="scientific">Glaciecola petra</name>
    <dbReference type="NCBI Taxonomy" id="3075602"/>
    <lineage>
        <taxon>Bacteria</taxon>
        <taxon>Pseudomonadati</taxon>
        <taxon>Pseudomonadota</taxon>
        <taxon>Gammaproteobacteria</taxon>
        <taxon>Alteromonadales</taxon>
        <taxon>Alteromonadaceae</taxon>
        <taxon>Glaciecola</taxon>
    </lineage>
</organism>
<dbReference type="NCBIfam" id="NF004127">
    <property type="entry name" value="PRK05617.1"/>
    <property type="match status" value="1"/>
</dbReference>
<dbReference type="PANTHER" id="PTHR43176:SF3">
    <property type="entry name" value="3-HYDROXYISOBUTYRYL-COA HYDROLASE, MITOCHONDRIAL"/>
    <property type="match status" value="1"/>
</dbReference>
<accession>A0ABU2ZP87</accession>
<dbReference type="EMBL" id="JAVRHX010000001">
    <property type="protein sequence ID" value="MDT0594435.1"/>
    <property type="molecule type" value="Genomic_DNA"/>
</dbReference>
<dbReference type="GO" id="GO:0016787">
    <property type="term" value="F:hydrolase activity"/>
    <property type="evidence" value="ECO:0007669"/>
    <property type="project" value="UniProtKB-KW"/>
</dbReference>
<protein>
    <recommendedName>
        <fullName evidence="2">3-hydroxyisobutyryl-CoA hydrolase</fullName>
        <ecNumber evidence="2">3.1.2.4</ecNumber>
    </recommendedName>
</protein>
<evidence type="ECO:0000313" key="5">
    <source>
        <dbReference type="EMBL" id="MDT0594435.1"/>
    </source>
</evidence>
<proteinExistence type="predicted"/>
<keyword evidence="6" id="KW-1185">Reference proteome</keyword>
<gene>
    <name evidence="5" type="ORF">RM552_06230</name>
</gene>
<dbReference type="SUPFAM" id="SSF52096">
    <property type="entry name" value="ClpP/crotonase"/>
    <property type="match status" value="1"/>
</dbReference>
<evidence type="ECO:0000256" key="2">
    <source>
        <dbReference type="ARBA" id="ARBA00011915"/>
    </source>
</evidence>
<dbReference type="EC" id="3.1.2.4" evidence="2"/>
<feature type="domain" description="Enoyl-CoA hydratase/isomerase" evidence="4">
    <location>
        <begin position="20"/>
        <end position="366"/>
    </location>
</feature>
<keyword evidence="3 5" id="KW-0378">Hydrolase</keyword>
<dbReference type="InterPro" id="IPR045004">
    <property type="entry name" value="ECH_dom"/>
</dbReference>